<protein>
    <submittedName>
        <fullName evidence="1">Uncharacterized protein</fullName>
    </submittedName>
</protein>
<comment type="caution">
    <text evidence="1">The sequence shown here is derived from an EMBL/GenBank/DDBJ whole genome shotgun (WGS) entry which is preliminary data.</text>
</comment>
<proteinExistence type="predicted"/>
<gene>
    <name evidence="1" type="ORF">AK812_SmicGene19554</name>
</gene>
<reference evidence="1 2" key="1">
    <citation type="submission" date="2016-02" db="EMBL/GenBank/DDBJ databases">
        <title>Genome analysis of coral dinoflagellate symbionts highlights evolutionary adaptations to a symbiotic lifestyle.</title>
        <authorList>
            <person name="Aranda M."/>
            <person name="Li Y."/>
            <person name="Liew Y.J."/>
            <person name="Baumgarten S."/>
            <person name="Simakov O."/>
            <person name="Wilson M."/>
            <person name="Piel J."/>
            <person name="Ashoor H."/>
            <person name="Bougouffa S."/>
            <person name="Bajic V.B."/>
            <person name="Ryu T."/>
            <person name="Ravasi T."/>
            <person name="Bayer T."/>
            <person name="Micklem G."/>
            <person name="Kim H."/>
            <person name="Bhak J."/>
            <person name="Lajeunesse T.C."/>
            <person name="Voolstra C.R."/>
        </authorList>
    </citation>
    <scope>NUCLEOTIDE SEQUENCE [LARGE SCALE GENOMIC DNA]</scope>
    <source>
        <strain evidence="1 2">CCMP2467</strain>
    </source>
</reference>
<dbReference type="OrthoDB" id="10635270at2759"/>
<sequence>MALPPTAITLLITYHYQLQQDAAQCALRGTKTAAALGLTRLISDYEKRKSHGNLVMSAAQIALPAVSGGVRVISDPYYQAYAGDVAAPCLQAAKTVWRYPEHTVVDACVLTALLPPAGMILHDNCLVMSCVGKDVAAITAAAAGCWCRPAVAAAAAAAADC</sequence>
<organism evidence="1 2">
    <name type="scientific">Symbiodinium microadriaticum</name>
    <name type="common">Dinoflagellate</name>
    <name type="synonym">Zooxanthella microadriatica</name>
    <dbReference type="NCBI Taxonomy" id="2951"/>
    <lineage>
        <taxon>Eukaryota</taxon>
        <taxon>Sar</taxon>
        <taxon>Alveolata</taxon>
        <taxon>Dinophyceae</taxon>
        <taxon>Suessiales</taxon>
        <taxon>Symbiodiniaceae</taxon>
        <taxon>Symbiodinium</taxon>
    </lineage>
</organism>
<dbReference type="EMBL" id="LSRX01000411">
    <property type="protein sequence ID" value="OLP98026.1"/>
    <property type="molecule type" value="Genomic_DNA"/>
</dbReference>
<dbReference type="AlphaFoldDB" id="A0A1Q9DS72"/>
<accession>A0A1Q9DS72</accession>
<keyword evidence="2" id="KW-1185">Reference proteome</keyword>
<evidence type="ECO:0000313" key="2">
    <source>
        <dbReference type="Proteomes" id="UP000186817"/>
    </source>
</evidence>
<dbReference type="Proteomes" id="UP000186817">
    <property type="component" value="Unassembled WGS sequence"/>
</dbReference>
<name>A0A1Q9DS72_SYMMI</name>
<evidence type="ECO:0000313" key="1">
    <source>
        <dbReference type="EMBL" id="OLP98026.1"/>
    </source>
</evidence>